<keyword evidence="10" id="KW-0862">Zinc</keyword>
<dbReference type="InterPro" id="IPR006549">
    <property type="entry name" value="HAD-SF_hydro_IIIA"/>
</dbReference>
<dbReference type="GO" id="GO:0005737">
    <property type="term" value="C:cytoplasm"/>
    <property type="evidence" value="ECO:0007669"/>
    <property type="project" value="UniProtKB-SubCell"/>
</dbReference>
<accession>A0A4R6RP59</accession>
<dbReference type="Pfam" id="PF01467">
    <property type="entry name" value="CTP_transf_like"/>
    <property type="match status" value="1"/>
</dbReference>
<evidence type="ECO:0000313" key="16">
    <source>
        <dbReference type="EMBL" id="TDP88450.1"/>
    </source>
</evidence>
<dbReference type="NCBIfam" id="NF006506">
    <property type="entry name" value="PRK08942.1"/>
    <property type="match status" value="1"/>
</dbReference>
<evidence type="ECO:0000256" key="14">
    <source>
        <dbReference type="ARBA" id="ARBA00047428"/>
    </source>
</evidence>
<dbReference type="GO" id="GO:0046872">
    <property type="term" value="F:metal ion binding"/>
    <property type="evidence" value="ECO:0007669"/>
    <property type="project" value="UniProtKB-KW"/>
</dbReference>
<dbReference type="NCBIfam" id="TIGR01656">
    <property type="entry name" value="Histidinol-ppas"/>
    <property type="match status" value="1"/>
</dbReference>
<keyword evidence="4" id="KW-0963">Cytoplasm</keyword>
<evidence type="ECO:0000256" key="8">
    <source>
        <dbReference type="ARBA" id="ARBA00022741"/>
    </source>
</evidence>
<sequence>MSGHPFQSLMDKVCAREDIAARMAALPKPVVFTNGVFDVLHRGHVAYLHEARQLGGSLVVAVNSDASARMLGKGPDRPLNKAEDRAAVLAGLASVSLVTFFDERTPVALIKDARPDLYVKGGDYDMETLEETAVVRSWGGEALAIPFVDGYSTTSLVKRIRAGQSSEAVPQASALTSPRKAAFLDRDGVINLDRAYVHQWDEFEFVPGAVDAMRRLREAGYVLIVVTNQSGLARGMYTEDQFQVLTTHMRTALKEAGAEVEAVYHCPHHPKGTVPELAVDCDCRKPEPGMILRAAREHGLSLADSFMVGDKPSDIEAARAAGVGRAYIVRSDNAESVDGLAGADAAHADLAACVDALLKAR</sequence>
<dbReference type="GO" id="GO:0016773">
    <property type="term" value="F:phosphotransferase activity, alcohol group as acceptor"/>
    <property type="evidence" value="ECO:0007669"/>
    <property type="project" value="InterPro"/>
</dbReference>
<dbReference type="GO" id="GO:0016791">
    <property type="term" value="F:phosphatase activity"/>
    <property type="evidence" value="ECO:0007669"/>
    <property type="project" value="InterPro"/>
</dbReference>
<dbReference type="Pfam" id="PF13242">
    <property type="entry name" value="Hydrolase_like"/>
    <property type="match status" value="1"/>
</dbReference>
<reference evidence="16 17" key="1">
    <citation type="submission" date="2019-03" db="EMBL/GenBank/DDBJ databases">
        <title>Genomic Encyclopedia of Type Strains, Phase IV (KMG-IV): sequencing the most valuable type-strain genomes for metagenomic binning, comparative biology and taxonomic classification.</title>
        <authorList>
            <person name="Goeker M."/>
        </authorList>
    </citation>
    <scope>NUCLEOTIDE SEQUENCE [LARGE SCALE GENOMIC DNA]</scope>
    <source>
        <strain evidence="16 17">DSM 11901</strain>
    </source>
</reference>
<dbReference type="InterPro" id="IPR011914">
    <property type="entry name" value="RfaE_dom_II"/>
</dbReference>
<evidence type="ECO:0000256" key="1">
    <source>
        <dbReference type="ARBA" id="ARBA00004496"/>
    </source>
</evidence>
<dbReference type="PANTHER" id="PTHR42891">
    <property type="entry name" value="D-GLYCERO-BETA-D-MANNO-HEPTOSE-1,7-BISPHOSPHATE 7-PHOSPHATASE"/>
    <property type="match status" value="1"/>
</dbReference>
<evidence type="ECO:0000256" key="2">
    <source>
        <dbReference type="ARBA" id="ARBA00005628"/>
    </source>
</evidence>
<dbReference type="FunFam" id="3.40.50.1000:FF:000037">
    <property type="entry name" value="D,D-heptose 1,7-bisphosphate phosphatase"/>
    <property type="match status" value="1"/>
</dbReference>
<evidence type="ECO:0000256" key="6">
    <source>
        <dbReference type="ARBA" id="ARBA00022695"/>
    </source>
</evidence>
<keyword evidence="8" id="KW-0547">Nucleotide-binding</keyword>
<feature type="domain" description="Cytidyltransferase-like" evidence="15">
    <location>
        <begin position="32"/>
        <end position="141"/>
    </location>
</feature>
<protein>
    <recommendedName>
        <fullName evidence="3">D-glycero-beta-D-manno-heptose 1-phosphate adenylyltransferase</fullName>
        <ecNumber evidence="3">2.7.7.70</ecNumber>
    </recommendedName>
    <alternativeName>
        <fullName evidence="13">D,D-heptose 1,7-bisphosphate phosphatase</fullName>
    </alternativeName>
</protein>
<keyword evidence="17" id="KW-1185">Reference proteome</keyword>
<dbReference type="SUPFAM" id="SSF56784">
    <property type="entry name" value="HAD-like"/>
    <property type="match status" value="1"/>
</dbReference>
<dbReference type="InterPro" id="IPR004446">
    <property type="entry name" value="Heptose_bisP_phosphatase"/>
</dbReference>
<keyword evidence="7" id="KW-0479">Metal-binding</keyword>
<evidence type="ECO:0000256" key="3">
    <source>
        <dbReference type="ARBA" id="ARBA00012519"/>
    </source>
</evidence>
<dbReference type="Gene3D" id="3.40.50.1000">
    <property type="entry name" value="HAD superfamily/HAD-like"/>
    <property type="match status" value="1"/>
</dbReference>
<dbReference type="SUPFAM" id="SSF52374">
    <property type="entry name" value="Nucleotidylyl transferase"/>
    <property type="match status" value="1"/>
</dbReference>
<dbReference type="NCBIfam" id="TIGR00213">
    <property type="entry name" value="GmhB_yaeD"/>
    <property type="match status" value="1"/>
</dbReference>
<comment type="catalytic activity">
    <reaction evidence="14">
        <text>D-glycero-beta-D-manno-heptose 1-phosphate + ATP + H(+) = ADP-D-glycero-beta-D-manno-heptose + diphosphate</text>
        <dbReference type="Rhea" id="RHEA:27465"/>
        <dbReference type="ChEBI" id="CHEBI:15378"/>
        <dbReference type="ChEBI" id="CHEBI:30616"/>
        <dbReference type="ChEBI" id="CHEBI:33019"/>
        <dbReference type="ChEBI" id="CHEBI:59967"/>
        <dbReference type="ChEBI" id="CHEBI:61593"/>
        <dbReference type="EC" id="2.7.7.70"/>
    </reaction>
</comment>
<dbReference type="CDD" id="cd07503">
    <property type="entry name" value="HAD_HisB-N"/>
    <property type="match status" value="1"/>
</dbReference>
<keyword evidence="12" id="KW-0119">Carbohydrate metabolism</keyword>
<evidence type="ECO:0000256" key="4">
    <source>
        <dbReference type="ARBA" id="ARBA00022490"/>
    </source>
</evidence>
<evidence type="ECO:0000256" key="11">
    <source>
        <dbReference type="ARBA" id="ARBA00022840"/>
    </source>
</evidence>
<keyword evidence="11" id="KW-0067">ATP-binding</keyword>
<dbReference type="PANTHER" id="PTHR42891:SF1">
    <property type="entry name" value="D-GLYCERO-BETA-D-MANNO-HEPTOSE-1,7-BISPHOSPHATE 7-PHOSPHATASE"/>
    <property type="match status" value="1"/>
</dbReference>
<dbReference type="EMBL" id="SNXW01000001">
    <property type="protein sequence ID" value="TDP88450.1"/>
    <property type="molecule type" value="Genomic_DNA"/>
</dbReference>
<keyword evidence="5 16" id="KW-0808">Transferase</keyword>
<keyword evidence="9" id="KW-0378">Hydrolase</keyword>
<dbReference type="InterPro" id="IPR036412">
    <property type="entry name" value="HAD-like_sf"/>
</dbReference>
<evidence type="ECO:0000256" key="5">
    <source>
        <dbReference type="ARBA" id="ARBA00022679"/>
    </source>
</evidence>
<evidence type="ECO:0000313" key="17">
    <source>
        <dbReference type="Proteomes" id="UP000294593"/>
    </source>
</evidence>
<dbReference type="InterPro" id="IPR006543">
    <property type="entry name" value="Histidinol-phos"/>
</dbReference>
<name>A0A4R6RP59_9BURK</name>
<organism evidence="16 17">
    <name type="scientific">Aquabacterium commune</name>
    <dbReference type="NCBI Taxonomy" id="70586"/>
    <lineage>
        <taxon>Bacteria</taxon>
        <taxon>Pseudomonadati</taxon>
        <taxon>Pseudomonadota</taxon>
        <taxon>Betaproteobacteria</taxon>
        <taxon>Burkholderiales</taxon>
        <taxon>Aquabacterium</taxon>
    </lineage>
</organism>
<comment type="subcellular location">
    <subcellularLocation>
        <location evidence="1">Cytoplasm</location>
    </subcellularLocation>
</comment>
<dbReference type="GO" id="GO:0005975">
    <property type="term" value="P:carbohydrate metabolic process"/>
    <property type="evidence" value="ECO:0007669"/>
    <property type="project" value="InterPro"/>
</dbReference>
<evidence type="ECO:0000256" key="7">
    <source>
        <dbReference type="ARBA" id="ARBA00022723"/>
    </source>
</evidence>
<proteinExistence type="inferred from homology"/>
<comment type="caution">
    <text evidence="16">The sequence shown here is derived from an EMBL/GenBank/DDBJ whole genome shotgun (WGS) entry which is preliminary data.</text>
</comment>
<evidence type="ECO:0000256" key="12">
    <source>
        <dbReference type="ARBA" id="ARBA00023277"/>
    </source>
</evidence>
<evidence type="ECO:0000256" key="10">
    <source>
        <dbReference type="ARBA" id="ARBA00022833"/>
    </source>
</evidence>
<dbReference type="InterPro" id="IPR023214">
    <property type="entry name" value="HAD_sf"/>
</dbReference>
<evidence type="ECO:0000259" key="15">
    <source>
        <dbReference type="Pfam" id="PF01467"/>
    </source>
</evidence>
<dbReference type="InterPro" id="IPR004821">
    <property type="entry name" value="Cyt_trans-like"/>
</dbReference>
<dbReference type="Gene3D" id="3.40.50.620">
    <property type="entry name" value="HUPs"/>
    <property type="match status" value="1"/>
</dbReference>
<dbReference type="NCBIfam" id="TIGR00125">
    <property type="entry name" value="cyt_tran_rel"/>
    <property type="match status" value="1"/>
</dbReference>
<evidence type="ECO:0000256" key="13">
    <source>
        <dbReference type="ARBA" id="ARBA00031828"/>
    </source>
</evidence>
<gene>
    <name evidence="16" type="ORF">EV672_101600</name>
</gene>
<dbReference type="NCBIfam" id="TIGR01662">
    <property type="entry name" value="HAD-SF-IIIA"/>
    <property type="match status" value="1"/>
</dbReference>
<comment type="similarity">
    <text evidence="2">Belongs to the GmhB family.</text>
</comment>
<dbReference type="InterPro" id="IPR014729">
    <property type="entry name" value="Rossmann-like_a/b/a_fold"/>
</dbReference>
<keyword evidence="6" id="KW-0548">Nucleotidyltransferase</keyword>
<dbReference type="GO" id="GO:0005524">
    <property type="term" value="F:ATP binding"/>
    <property type="evidence" value="ECO:0007669"/>
    <property type="project" value="UniProtKB-KW"/>
</dbReference>
<evidence type="ECO:0000256" key="9">
    <source>
        <dbReference type="ARBA" id="ARBA00022801"/>
    </source>
</evidence>
<dbReference type="NCBIfam" id="TIGR02199">
    <property type="entry name" value="rfaE_dom_II"/>
    <property type="match status" value="1"/>
</dbReference>
<dbReference type="GO" id="GO:0016779">
    <property type="term" value="F:nucleotidyltransferase activity"/>
    <property type="evidence" value="ECO:0007669"/>
    <property type="project" value="UniProtKB-KW"/>
</dbReference>
<dbReference type="Proteomes" id="UP000294593">
    <property type="component" value="Unassembled WGS sequence"/>
</dbReference>
<dbReference type="EC" id="2.7.7.70" evidence="3"/>
<dbReference type="AlphaFoldDB" id="A0A4R6RP59"/>